<feature type="region of interest" description="Disordered" evidence="1">
    <location>
        <begin position="30"/>
        <end position="78"/>
    </location>
</feature>
<evidence type="ECO:0000313" key="4">
    <source>
        <dbReference type="Proteomes" id="UP001281305"/>
    </source>
</evidence>
<reference evidence="3 4" key="1">
    <citation type="submission" date="2024-02" db="EMBL/GenBank/DDBJ databases">
        <title>Roseovarius strain W115 nov., isolated from a marine algae.</title>
        <authorList>
            <person name="Lee M.W."/>
            <person name="Lee J.K."/>
            <person name="Kim J.M."/>
            <person name="Choi D.G."/>
            <person name="Baek J.H."/>
            <person name="Bayburt H."/>
            <person name="Jung J.J."/>
            <person name="Han D.M."/>
            <person name="Jeon C.O."/>
        </authorList>
    </citation>
    <scope>NUCLEOTIDE SEQUENCE [LARGE SCALE GENOMIC DNA]</scope>
    <source>
        <strain evidence="3 4">W115</strain>
    </source>
</reference>
<feature type="chain" id="PRO_5046882374" evidence="2">
    <location>
        <begin position="26"/>
        <end position="78"/>
    </location>
</feature>
<dbReference type="RefSeq" id="WP_317055009.1">
    <property type="nucleotide sequence ID" value="NZ_CP146606.1"/>
</dbReference>
<evidence type="ECO:0000313" key="3">
    <source>
        <dbReference type="EMBL" id="WYK18325.1"/>
    </source>
</evidence>
<sequence>MSHTVKLIATLLTAAIALSPAPLMAKPNTFPGENAEYLPKLSPETIEKRKKRAEKRERTREERRLKRLQKETNRTGTN</sequence>
<organism evidence="3 4">
    <name type="scientific">Roseovarius rhodophyticola</name>
    <dbReference type="NCBI Taxonomy" id="3080827"/>
    <lineage>
        <taxon>Bacteria</taxon>
        <taxon>Pseudomonadati</taxon>
        <taxon>Pseudomonadota</taxon>
        <taxon>Alphaproteobacteria</taxon>
        <taxon>Rhodobacterales</taxon>
        <taxon>Roseobacteraceae</taxon>
        <taxon>Roseovarius</taxon>
    </lineage>
</organism>
<proteinExistence type="predicted"/>
<dbReference type="EMBL" id="CP146606">
    <property type="protein sequence ID" value="WYK18325.1"/>
    <property type="molecule type" value="Genomic_DNA"/>
</dbReference>
<keyword evidence="2" id="KW-0732">Signal</keyword>
<name>A0ABZ2TIT2_9RHOB</name>
<feature type="compositionally biased region" description="Basic and acidic residues" evidence="1">
    <location>
        <begin position="54"/>
        <end position="78"/>
    </location>
</feature>
<evidence type="ECO:0000256" key="2">
    <source>
        <dbReference type="SAM" id="SignalP"/>
    </source>
</evidence>
<gene>
    <name evidence="3" type="ORF">RZS32_000095</name>
</gene>
<protein>
    <submittedName>
        <fullName evidence="3">Uncharacterized protein</fullName>
    </submittedName>
</protein>
<accession>A0ABZ2TIT2</accession>
<evidence type="ECO:0000256" key="1">
    <source>
        <dbReference type="SAM" id="MobiDB-lite"/>
    </source>
</evidence>
<keyword evidence="4" id="KW-1185">Reference proteome</keyword>
<dbReference type="Proteomes" id="UP001281305">
    <property type="component" value="Chromosome"/>
</dbReference>
<feature type="signal peptide" evidence="2">
    <location>
        <begin position="1"/>
        <end position="25"/>
    </location>
</feature>